<organism evidence="9 10">
    <name type="scientific">Siphonobacter aquaeclarae</name>
    <dbReference type="NCBI Taxonomy" id="563176"/>
    <lineage>
        <taxon>Bacteria</taxon>
        <taxon>Pseudomonadati</taxon>
        <taxon>Bacteroidota</taxon>
        <taxon>Cytophagia</taxon>
        <taxon>Cytophagales</taxon>
        <taxon>Cytophagaceae</taxon>
        <taxon>Siphonobacter</taxon>
    </lineage>
</organism>
<dbReference type="PANTHER" id="PTHR34582:SF6">
    <property type="entry name" value="UPF0702 TRANSMEMBRANE PROTEIN YCAP"/>
    <property type="match status" value="1"/>
</dbReference>
<dbReference type="InterPro" id="IPR007353">
    <property type="entry name" value="DUF421"/>
</dbReference>
<gene>
    <name evidence="9" type="ORF">SAMN04488090_0572</name>
</gene>
<evidence type="ECO:0000256" key="3">
    <source>
        <dbReference type="ARBA" id="ARBA00022475"/>
    </source>
</evidence>
<proteinExistence type="inferred from homology"/>
<keyword evidence="3" id="KW-1003">Cell membrane</keyword>
<keyword evidence="5 7" id="KW-1133">Transmembrane helix</keyword>
<comment type="similarity">
    <text evidence="2">Belongs to the UPF0702 family.</text>
</comment>
<feature type="transmembrane region" description="Helical" evidence="7">
    <location>
        <begin position="20"/>
        <end position="38"/>
    </location>
</feature>
<accession>A0A1G9IQA9</accession>
<keyword evidence="6 7" id="KW-0472">Membrane</keyword>
<dbReference type="InterPro" id="IPR023090">
    <property type="entry name" value="UPF0702_alpha/beta_dom_sf"/>
</dbReference>
<dbReference type="AlphaFoldDB" id="A0A1G9IQA9"/>
<dbReference type="PANTHER" id="PTHR34582">
    <property type="entry name" value="UPF0702 TRANSMEMBRANE PROTEIN YCAP"/>
    <property type="match status" value="1"/>
</dbReference>
<evidence type="ECO:0000256" key="4">
    <source>
        <dbReference type="ARBA" id="ARBA00022692"/>
    </source>
</evidence>
<dbReference type="Proteomes" id="UP000198901">
    <property type="component" value="Unassembled WGS sequence"/>
</dbReference>
<dbReference type="RefSeq" id="WP_093197851.1">
    <property type="nucleotide sequence ID" value="NZ_FNGS01000001.1"/>
</dbReference>
<evidence type="ECO:0000256" key="5">
    <source>
        <dbReference type="ARBA" id="ARBA00022989"/>
    </source>
</evidence>
<feature type="domain" description="YetF C-terminal" evidence="8">
    <location>
        <begin position="94"/>
        <end position="163"/>
    </location>
</feature>
<evidence type="ECO:0000256" key="1">
    <source>
        <dbReference type="ARBA" id="ARBA00004651"/>
    </source>
</evidence>
<dbReference type="Pfam" id="PF04239">
    <property type="entry name" value="DUF421"/>
    <property type="match status" value="1"/>
</dbReference>
<evidence type="ECO:0000256" key="6">
    <source>
        <dbReference type="ARBA" id="ARBA00023136"/>
    </source>
</evidence>
<comment type="subcellular location">
    <subcellularLocation>
        <location evidence="1">Cell membrane</location>
        <topology evidence="1">Multi-pass membrane protein</topology>
    </subcellularLocation>
</comment>
<sequence>MILTIDWEAFWLPSTSLPEILLRGSITYWAIFLLFRLFRRGTGQLTISDVLLITLIADAAQNGMAGDYKSITEGLALVVTLFFWDYAIDYMGYHSLWFRKRMVPKAVMLIRNGKILNRNLQKELLSLEELEGLLRENGVDDPRKVKACYLESSGNISVVIREKTSGK</sequence>
<evidence type="ECO:0000313" key="10">
    <source>
        <dbReference type="Proteomes" id="UP000198901"/>
    </source>
</evidence>
<reference evidence="9 10" key="1">
    <citation type="submission" date="2016-10" db="EMBL/GenBank/DDBJ databases">
        <authorList>
            <person name="de Groot N.N."/>
        </authorList>
    </citation>
    <scope>NUCLEOTIDE SEQUENCE [LARGE SCALE GENOMIC DNA]</scope>
    <source>
        <strain evidence="9 10">DSM 21668</strain>
    </source>
</reference>
<evidence type="ECO:0000256" key="2">
    <source>
        <dbReference type="ARBA" id="ARBA00006448"/>
    </source>
</evidence>
<evidence type="ECO:0000313" key="9">
    <source>
        <dbReference type="EMBL" id="SDL27245.1"/>
    </source>
</evidence>
<evidence type="ECO:0000259" key="8">
    <source>
        <dbReference type="Pfam" id="PF04239"/>
    </source>
</evidence>
<dbReference type="OrthoDB" id="9778331at2"/>
<keyword evidence="4 7" id="KW-0812">Transmembrane</keyword>
<protein>
    <recommendedName>
        <fullName evidence="8">YetF C-terminal domain-containing protein</fullName>
    </recommendedName>
</protein>
<dbReference type="STRING" id="563176.SAMN04488090_0572"/>
<keyword evidence="10" id="KW-1185">Reference proteome</keyword>
<dbReference type="GO" id="GO:0005886">
    <property type="term" value="C:plasma membrane"/>
    <property type="evidence" value="ECO:0007669"/>
    <property type="project" value="UniProtKB-SubCell"/>
</dbReference>
<dbReference type="Gene3D" id="3.30.240.20">
    <property type="entry name" value="bsu07140 like domains"/>
    <property type="match status" value="1"/>
</dbReference>
<name>A0A1G9IQA9_9BACT</name>
<dbReference type="EMBL" id="FNGS01000001">
    <property type="protein sequence ID" value="SDL27245.1"/>
    <property type="molecule type" value="Genomic_DNA"/>
</dbReference>
<evidence type="ECO:0000256" key="7">
    <source>
        <dbReference type="SAM" id="Phobius"/>
    </source>
</evidence>